<dbReference type="OrthoDB" id="1305273at2759"/>
<name>A0A0P1AL36_PLAHL</name>
<dbReference type="AlphaFoldDB" id="A0A0P1AL36"/>
<reference evidence="2" key="1">
    <citation type="submission" date="2014-09" db="EMBL/GenBank/DDBJ databases">
        <authorList>
            <person name="Sharma Rahul"/>
            <person name="Thines Marco"/>
        </authorList>
    </citation>
    <scope>NUCLEOTIDE SEQUENCE [LARGE SCALE GENOMIC DNA]</scope>
</reference>
<evidence type="ECO:0000313" key="1">
    <source>
        <dbReference type="EMBL" id="CEG42116.1"/>
    </source>
</evidence>
<dbReference type="GeneID" id="36407474"/>
<dbReference type="EMBL" id="CCYD01000610">
    <property type="protein sequence ID" value="CEG42116.1"/>
    <property type="molecule type" value="Genomic_DNA"/>
</dbReference>
<protein>
    <submittedName>
        <fullName evidence="1">Uncharacterized protein</fullName>
    </submittedName>
</protein>
<accession>A0A0P1AL36</accession>
<evidence type="ECO:0000313" key="2">
    <source>
        <dbReference type="Proteomes" id="UP000054928"/>
    </source>
</evidence>
<dbReference type="RefSeq" id="XP_024578485.1">
    <property type="nucleotide sequence ID" value="XM_024727961.1"/>
</dbReference>
<proteinExistence type="predicted"/>
<organism evidence="1 2">
    <name type="scientific">Plasmopara halstedii</name>
    <name type="common">Downy mildew of sunflower</name>
    <dbReference type="NCBI Taxonomy" id="4781"/>
    <lineage>
        <taxon>Eukaryota</taxon>
        <taxon>Sar</taxon>
        <taxon>Stramenopiles</taxon>
        <taxon>Oomycota</taxon>
        <taxon>Peronosporomycetes</taxon>
        <taxon>Peronosporales</taxon>
        <taxon>Peronosporaceae</taxon>
        <taxon>Plasmopara</taxon>
    </lineage>
</organism>
<dbReference type="Proteomes" id="UP000054928">
    <property type="component" value="Unassembled WGS sequence"/>
</dbReference>
<sequence length="100" mass="11010">MSICLFFSRKPLARSPGATDPRLCLIKTLTSVRRIGLSSQSLPSMLNEDESGFVPGRDIRHALRFFQDLSDHCRQTSLRAPAGAICLDFVKAFDVSIGTP</sequence>
<keyword evidence="2" id="KW-1185">Reference proteome</keyword>